<dbReference type="PANTHER" id="PTHR14226">
    <property type="entry name" value="NEUROPATHY TARGET ESTERASE/SWISS CHEESE D.MELANOGASTER"/>
    <property type="match status" value="1"/>
</dbReference>
<accession>A0A841H3G5</accession>
<dbReference type="PROSITE" id="PS51635">
    <property type="entry name" value="PNPLA"/>
    <property type="match status" value="1"/>
</dbReference>
<dbReference type="Gene3D" id="3.40.1090.10">
    <property type="entry name" value="Cytosolic phospholipase A2 catalytic domain"/>
    <property type="match status" value="2"/>
</dbReference>
<evidence type="ECO:0000313" key="7">
    <source>
        <dbReference type="Proteomes" id="UP000582837"/>
    </source>
</evidence>
<comment type="caution">
    <text evidence="6">The sequence shown here is derived from an EMBL/GenBank/DDBJ whole genome shotgun (WGS) entry which is preliminary data.</text>
</comment>
<evidence type="ECO:0000256" key="2">
    <source>
        <dbReference type="ARBA" id="ARBA00022963"/>
    </source>
</evidence>
<dbReference type="AlphaFoldDB" id="A0A841H3G5"/>
<proteinExistence type="predicted"/>
<reference evidence="6 7" key="1">
    <citation type="submission" date="2020-08" db="EMBL/GenBank/DDBJ databases">
        <title>Genomic Encyclopedia of Type Strains, Phase IV (KMG-IV): sequencing the most valuable type-strain genomes for metagenomic binning, comparative biology and taxonomic classification.</title>
        <authorList>
            <person name="Goeker M."/>
        </authorList>
    </citation>
    <scope>NUCLEOTIDE SEQUENCE [LARGE SCALE GENOMIC DNA]</scope>
    <source>
        <strain evidence="6 7">DSM 29007</strain>
    </source>
</reference>
<evidence type="ECO:0000259" key="5">
    <source>
        <dbReference type="PROSITE" id="PS51635"/>
    </source>
</evidence>
<feature type="active site" description="Nucleophile" evidence="4">
    <location>
        <position position="52"/>
    </location>
</feature>
<evidence type="ECO:0000256" key="1">
    <source>
        <dbReference type="ARBA" id="ARBA00022801"/>
    </source>
</evidence>
<feature type="short sequence motif" description="DGA/G" evidence="4">
    <location>
        <begin position="177"/>
        <end position="179"/>
    </location>
</feature>
<evidence type="ECO:0000256" key="3">
    <source>
        <dbReference type="ARBA" id="ARBA00023098"/>
    </source>
</evidence>
<dbReference type="InterPro" id="IPR002641">
    <property type="entry name" value="PNPLA_dom"/>
</dbReference>
<organism evidence="6 7">
    <name type="scientific">Longimicrobium terrae</name>
    <dbReference type="NCBI Taxonomy" id="1639882"/>
    <lineage>
        <taxon>Bacteria</taxon>
        <taxon>Pseudomonadati</taxon>
        <taxon>Gemmatimonadota</taxon>
        <taxon>Longimicrobiia</taxon>
        <taxon>Longimicrobiales</taxon>
        <taxon>Longimicrobiaceae</taxon>
        <taxon>Longimicrobium</taxon>
    </lineage>
</organism>
<dbReference type="EMBL" id="JACHIA010000016">
    <property type="protein sequence ID" value="MBB6072544.1"/>
    <property type="molecule type" value="Genomic_DNA"/>
</dbReference>
<dbReference type="InterPro" id="IPR016035">
    <property type="entry name" value="Acyl_Trfase/lysoPLipase"/>
</dbReference>
<dbReference type="SUPFAM" id="SSF52151">
    <property type="entry name" value="FabD/lysophospholipase-like"/>
    <property type="match status" value="1"/>
</dbReference>
<feature type="short sequence motif" description="GXSXG" evidence="4">
    <location>
        <begin position="50"/>
        <end position="54"/>
    </location>
</feature>
<name>A0A841H3G5_9BACT</name>
<gene>
    <name evidence="6" type="ORF">HNQ61_004207</name>
</gene>
<evidence type="ECO:0000256" key="4">
    <source>
        <dbReference type="PROSITE-ProRule" id="PRU01161"/>
    </source>
</evidence>
<feature type="short sequence motif" description="GXGXXG" evidence="4">
    <location>
        <begin position="23"/>
        <end position="28"/>
    </location>
</feature>
<protein>
    <submittedName>
        <fullName evidence="6">NTE family protein</fullName>
    </submittedName>
</protein>
<dbReference type="RefSeq" id="WP_170032811.1">
    <property type="nucleotide sequence ID" value="NZ_JABDTL010000001.1"/>
</dbReference>
<dbReference type="GO" id="GO:0016042">
    <property type="term" value="P:lipid catabolic process"/>
    <property type="evidence" value="ECO:0007669"/>
    <property type="project" value="UniProtKB-UniRule"/>
</dbReference>
<dbReference type="GO" id="GO:0016787">
    <property type="term" value="F:hydrolase activity"/>
    <property type="evidence" value="ECO:0007669"/>
    <property type="project" value="UniProtKB-UniRule"/>
</dbReference>
<keyword evidence="2 4" id="KW-0442">Lipid degradation</keyword>
<sequence>MTDSEPSPSAAPFRPRTVLVLGGGGMKGTAHVGVWKALEEAGVIPDAIIGCSIGALIATAISGGMGWRELGDMARALRRQDIVSINRRAVFMGGVREESVFDGPHYRRFLADRLPLRSFADAQIPVRVNAVSLVGCGEVWFGTGVRDDIDPVDAVYASCAIPIYFPPLKRDGDVLVDGGVLNNVPVDQALAWGAERIIAVDVGAEILPPAAGLFDRGMIAIHDRVLTMNIAQQRVRAMEAWKGHPVTHIRPRIGHLGTWDFERTQYFLEEGYRATKEALARGPETGGAGI</sequence>
<dbReference type="InterPro" id="IPR050301">
    <property type="entry name" value="NTE"/>
</dbReference>
<keyword evidence="7" id="KW-1185">Reference proteome</keyword>
<keyword evidence="1 4" id="KW-0378">Hydrolase</keyword>
<feature type="active site" description="Proton acceptor" evidence="4">
    <location>
        <position position="177"/>
    </location>
</feature>
<keyword evidence="3 4" id="KW-0443">Lipid metabolism</keyword>
<dbReference type="PANTHER" id="PTHR14226:SF57">
    <property type="entry name" value="BLR7027 PROTEIN"/>
    <property type="match status" value="1"/>
</dbReference>
<dbReference type="Pfam" id="PF01734">
    <property type="entry name" value="Patatin"/>
    <property type="match status" value="1"/>
</dbReference>
<dbReference type="Proteomes" id="UP000582837">
    <property type="component" value="Unassembled WGS sequence"/>
</dbReference>
<evidence type="ECO:0000313" key="6">
    <source>
        <dbReference type="EMBL" id="MBB6072544.1"/>
    </source>
</evidence>
<feature type="domain" description="PNPLA" evidence="5">
    <location>
        <begin position="19"/>
        <end position="190"/>
    </location>
</feature>